<sequence>MLKENRSSPPTLLVDDEPQAFISLGNTFTRAFISFKCVLGPRHPRQPAQCLISIQRERESSVKDNNDDDDDDDNDNDNDDDDDDDDNDDDDDDDDDGDEGAFRLRRSEIFFKGCRKEDCWVVL</sequence>
<evidence type="ECO:0000313" key="3">
    <source>
        <dbReference type="Proteomes" id="UP000324222"/>
    </source>
</evidence>
<protein>
    <submittedName>
        <fullName evidence="2">Uncharacterized protein</fullName>
    </submittedName>
</protein>
<evidence type="ECO:0000256" key="1">
    <source>
        <dbReference type="SAM" id="MobiDB-lite"/>
    </source>
</evidence>
<dbReference type="AlphaFoldDB" id="A0A5B7FJJ9"/>
<gene>
    <name evidence="2" type="ORF">E2C01_039393</name>
</gene>
<keyword evidence="3" id="KW-1185">Reference proteome</keyword>
<comment type="caution">
    <text evidence="2">The sequence shown here is derived from an EMBL/GenBank/DDBJ whole genome shotgun (WGS) entry which is preliminary data.</text>
</comment>
<reference evidence="2 3" key="1">
    <citation type="submission" date="2019-05" db="EMBL/GenBank/DDBJ databases">
        <title>Another draft genome of Portunus trituberculatus and its Hox gene families provides insights of decapod evolution.</title>
        <authorList>
            <person name="Jeong J.-H."/>
            <person name="Song I."/>
            <person name="Kim S."/>
            <person name="Choi T."/>
            <person name="Kim D."/>
            <person name="Ryu S."/>
            <person name="Kim W."/>
        </authorList>
    </citation>
    <scope>NUCLEOTIDE SEQUENCE [LARGE SCALE GENOMIC DNA]</scope>
    <source>
        <tissue evidence="2">Muscle</tissue>
    </source>
</reference>
<feature type="region of interest" description="Disordered" evidence="1">
    <location>
        <begin position="49"/>
        <end position="100"/>
    </location>
</feature>
<organism evidence="2 3">
    <name type="scientific">Portunus trituberculatus</name>
    <name type="common">Swimming crab</name>
    <name type="synonym">Neptunus trituberculatus</name>
    <dbReference type="NCBI Taxonomy" id="210409"/>
    <lineage>
        <taxon>Eukaryota</taxon>
        <taxon>Metazoa</taxon>
        <taxon>Ecdysozoa</taxon>
        <taxon>Arthropoda</taxon>
        <taxon>Crustacea</taxon>
        <taxon>Multicrustacea</taxon>
        <taxon>Malacostraca</taxon>
        <taxon>Eumalacostraca</taxon>
        <taxon>Eucarida</taxon>
        <taxon>Decapoda</taxon>
        <taxon>Pleocyemata</taxon>
        <taxon>Brachyura</taxon>
        <taxon>Eubrachyura</taxon>
        <taxon>Portunoidea</taxon>
        <taxon>Portunidae</taxon>
        <taxon>Portuninae</taxon>
        <taxon>Portunus</taxon>
    </lineage>
</organism>
<evidence type="ECO:0000313" key="2">
    <source>
        <dbReference type="EMBL" id="MPC45687.1"/>
    </source>
</evidence>
<feature type="compositionally biased region" description="Basic and acidic residues" evidence="1">
    <location>
        <begin position="55"/>
        <end position="65"/>
    </location>
</feature>
<feature type="compositionally biased region" description="Acidic residues" evidence="1">
    <location>
        <begin position="66"/>
        <end position="99"/>
    </location>
</feature>
<accession>A0A5B7FJJ9</accession>
<dbReference type="Proteomes" id="UP000324222">
    <property type="component" value="Unassembled WGS sequence"/>
</dbReference>
<name>A0A5B7FJJ9_PORTR</name>
<dbReference type="EMBL" id="VSRR010006848">
    <property type="protein sequence ID" value="MPC45687.1"/>
    <property type="molecule type" value="Genomic_DNA"/>
</dbReference>
<proteinExistence type="predicted"/>